<dbReference type="GO" id="GO:0008033">
    <property type="term" value="P:tRNA processing"/>
    <property type="evidence" value="ECO:0007669"/>
    <property type="project" value="UniProtKB-KW"/>
</dbReference>
<dbReference type="InterPro" id="IPR011907">
    <property type="entry name" value="RNase_III"/>
</dbReference>
<comment type="subunit">
    <text evidence="8">Homodimer.</text>
</comment>
<keyword evidence="8" id="KW-0460">Magnesium</keyword>
<dbReference type="GeneID" id="89496300"/>
<dbReference type="Gene3D" id="3.30.160.20">
    <property type="match status" value="1"/>
</dbReference>
<dbReference type="AlphaFoldDB" id="A0A809S041"/>
<dbReference type="InterPro" id="IPR000999">
    <property type="entry name" value="RNase_III_dom"/>
</dbReference>
<feature type="active site" evidence="8">
    <location>
        <position position="52"/>
    </location>
</feature>
<evidence type="ECO:0000256" key="3">
    <source>
        <dbReference type="ARBA" id="ARBA00022664"/>
    </source>
</evidence>
<dbReference type="NCBIfam" id="TIGR02191">
    <property type="entry name" value="RNaseIII"/>
    <property type="match status" value="1"/>
</dbReference>
<dbReference type="GO" id="GO:0005737">
    <property type="term" value="C:cytoplasm"/>
    <property type="evidence" value="ECO:0007669"/>
    <property type="project" value="UniProtKB-SubCell"/>
</dbReference>
<dbReference type="CDD" id="cd10845">
    <property type="entry name" value="DSRM_RNAse_III_family"/>
    <property type="match status" value="1"/>
</dbReference>
<dbReference type="PANTHER" id="PTHR11207:SF0">
    <property type="entry name" value="RIBONUCLEASE 3"/>
    <property type="match status" value="1"/>
</dbReference>
<dbReference type="PANTHER" id="PTHR11207">
    <property type="entry name" value="RIBONUCLEASE III"/>
    <property type="match status" value="1"/>
</dbReference>
<dbReference type="SUPFAM" id="SSF54768">
    <property type="entry name" value="dsRNA-binding domain-like"/>
    <property type="match status" value="1"/>
</dbReference>
<evidence type="ECO:0000256" key="1">
    <source>
        <dbReference type="ARBA" id="ARBA00000109"/>
    </source>
</evidence>
<dbReference type="Gene3D" id="1.10.1520.10">
    <property type="entry name" value="Ribonuclease III domain"/>
    <property type="match status" value="1"/>
</dbReference>
<protein>
    <recommendedName>
        <fullName evidence="8">Ribonuclease 3</fullName>
        <ecNumber evidence="8">3.1.26.3</ecNumber>
    </recommendedName>
    <alternativeName>
        <fullName evidence="8">Ribonuclease III</fullName>
        <shortName evidence="8">RNase III</shortName>
    </alternativeName>
</protein>
<accession>A0A809S041</accession>
<dbReference type="SMART" id="SM00535">
    <property type="entry name" value="RIBOc"/>
    <property type="match status" value="1"/>
</dbReference>
<feature type="binding site" evidence="8">
    <location>
        <position position="48"/>
    </location>
    <ligand>
        <name>Mg(2+)</name>
        <dbReference type="ChEBI" id="CHEBI:18420"/>
    </ligand>
</feature>
<comment type="function">
    <text evidence="8">Digests double-stranded RNA. Involved in the processing of primary rRNA transcript to yield the immediate precursors to the large and small rRNAs (23S and 16S). Processes some mRNAs, and tRNAs when they are encoded in the rRNA operon. Processes pre-crRNA and tracrRNA of type II CRISPR loci if present in the organism.</text>
</comment>
<dbReference type="InterPro" id="IPR014720">
    <property type="entry name" value="dsRBD_dom"/>
</dbReference>
<evidence type="ECO:0000259" key="9">
    <source>
        <dbReference type="PROSITE" id="PS50137"/>
    </source>
</evidence>
<dbReference type="InterPro" id="IPR036389">
    <property type="entry name" value="RNase_III_sf"/>
</dbReference>
<evidence type="ECO:0000256" key="2">
    <source>
        <dbReference type="ARBA" id="ARBA00010183"/>
    </source>
</evidence>
<comment type="cofactor">
    <cofactor evidence="8">
        <name>Mg(2+)</name>
        <dbReference type="ChEBI" id="CHEBI:18420"/>
    </cofactor>
</comment>
<keyword evidence="7 8" id="KW-0694">RNA-binding</keyword>
<evidence type="ECO:0000256" key="8">
    <source>
        <dbReference type="HAMAP-Rule" id="MF_00104"/>
    </source>
</evidence>
<dbReference type="PROSITE" id="PS00517">
    <property type="entry name" value="RNASE_3_1"/>
    <property type="match status" value="1"/>
</dbReference>
<keyword evidence="8" id="KW-0698">rRNA processing</keyword>
<evidence type="ECO:0000313" key="12">
    <source>
        <dbReference type="Proteomes" id="UP000464317"/>
    </source>
</evidence>
<feature type="domain" description="DRBM" evidence="9">
    <location>
        <begin position="165"/>
        <end position="230"/>
    </location>
</feature>
<dbReference type="GO" id="GO:0006397">
    <property type="term" value="P:mRNA processing"/>
    <property type="evidence" value="ECO:0007669"/>
    <property type="project" value="UniProtKB-UniRule"/>
</dbReference>
<keyword evidence="8" id="KW-0479">Metal-binding</keyword>
<evidence type="ECO:0000313" key="11">
    <source>
        <dbReference type="EMBL" id="BBU47447.1"/>
    </source>
</evidence>
<organism evidence="11 12">
    <name type="scientific">Mycoplasmopsis felis</name>
    <dbReference type="NCBI Taxonomy" id="33923"/>
    <lineage>
        <taxon>Bacteria</taxon>
        <taxon>Bacillati</taxon>
        <taxon>Mycoplasmatota</taxon>
        <taxon>Mycoplasmoidales</taxon>
        <taxon>Metamycoplasmataceae</taxon>
        <taxon>Mycoplasmopsis</taxon>
    </lineage>
</organism>
<comment type="similarity">
    <text evidence="2">Belongs to the ribonuclease III family.</text>
</comment>
<keyword evidence="5 8" id="KW-0255">Endonuclease</keyword>
<dbReference type="PROSITE" id="PS50137">
    <property type="entry name" value="DS_RBD"/>
    <property type="match status" value="1"/>
</dbReference>
<feature type="active site" evidence="8">
    <location>
        <position position="124"/>
    </location>
</feature>
<evidence type="ECO:0000256" key="4">
    <source>
        <dbReference type="ARBA" id="ARBA00022722"/>
    </source>
</evidence>
<dbReference type="GO" id="GO:0046872">
    <property type="term" value="F:metal ion binding"/>
    <property type="evidence" value="ECO:0007669"/>
    <property type="project" value="UniProtKB-KW"/>
</dbReference>
<dbReference type="GO" id="GO:0010468">
    <property type="term" value="P:regulation of gene expression"/>
    <property type="evidence" value="ECO:0007669"/>
    <property type="project" value="TreeGrafter"/>
</dbReference>
<dbReference type="GO" id="GO:0004525">
    <property type="term" value="F:ribonuclease III activity"/>
    <property type="evidence" value="ECO:0007669"/>
    <property type="project" value="UniProtKB-UniRule"/>
</dbReference>
<keyword evidence="8" id="KW-0963">Cytoplasm</keyword>
<comment type="catalytic activity">
    <reaction evidence="1 8">
        <text>Endonucleolytic cleavage to 5'-phosphomonoester.</text>
        <dbReference type="EC" id="3.1.26.3"/>
    </reaction>
</comment>
<evidence type="ECO:0000259" key="10">
    <source>
        <dbReference type="PROSITE" id="PS50142"/>
    </source>
</evidence>
<keyword evidence="4 8" id="KW-0540">Nuclease</keyword>
<keyword evidence="12" id="KW-1185">Reference proteome</keyword>
<dbReference type="PROSITE" id="PS50142">
    <property type="entry name" value="RNASE_3_2"/>
    <property type="match status" value="1"/>
</dbReference>
<dbReference type="RefSeq" id="WP_084271903.1">
    <property type="nucleotide sequence ID" value="NZ_AP022325.1"/>
</dbReference>
<dbReference type="HAMAP" id="MF_00104">
    <property type="entry name" value="RNase_III"/>
    <property type="match status" value="1"/>
</dbReference>
<dbReference type="EMBL" id="AP022325">
    <property type="protein sequence ID" value="BBU47447.1"/>
    <property type="molecule type" value="Genomic_DNA"/>
</dbReference>
<dbReference type="Pfam" id="PF00035">
    <property type="entry name" value="dsrm"/>
    <property type="match status" value="1"/>
</dbReference>
<feature type="binding site" evidence="8">
    <location>
        <position position="121"/>
    </location>
    <ligand>
        <name>Mg(2+)</name>
        <dbReference type="ChEBI" id="CHEBI:18420"/>
    </ligand>
</feature>
<sequence length="233" mass="26752">MNHNQRLLEFLKKENITPKNLQTYILATTHKSYNIKDKTKLLNYERLEFLGDSLLAFVTAWTAFKKMPNHSQGELSRWKASAVQTETLSEVSKKLNLLPLLKTGPGQMKEDVINSPKVQADIFESMVGAICYDQGTNRAIQFIYDYLLNPNLEKDIIDNFSTHKDPKTELQEHFQSMTKNSVHYVLEEIEDKKFYAKVYHSGILYGEGIGHSKKEAETNAAKQALEKHIKKGE</sequence>
<gene>
    <name evidence="8 11" type="primary">rnc</name>
    <name evidence="11" type="ORF">JPM2_1400</name>
</gene>
<dbReference type="EC" id="3.1.26.3" evidence="8"/>
<evidence type="ECO:0000256" key="5">
    <source>
        <dbReference type="ARBA" id="ARBA00022759"/>
    </source>
</evidence>
<feature type="binding site" evidence="8">
    <location>
        <position position="124"/>
    </location>
    <ligand>
        <name>Mg(2+)</name>
        <dbReference type="ChEBI" id="CHEBI:18420"/>
    </ligand>
</feature>
<name>A0A809S041_9BACT</name>
<evidence type="ECO:0000256" key="6">
    <source>
        <dbReference type="ARBA" id="ARBA00022801"/>
    </source>
</evidence>
<keyword evidence="3 8" id="KW-0507">mRNA processing</keyword>
<keyword evidence="8" id="KW-0699">rRNA-binding</keyword>
<dbReference type="SUPFAM" id="SSF69065">
    <property type="entry name" value="RNase III domain-like"/>
    <property type="match status" value="1"/>
</dbReference>
<dbReference type="GO" id="GO:0019843">
    <property type="term" value="F:rRNA binding"/>
    <property type="evidence" value="ECO:0007669"/>
    <property type="project" value="UniProtKB-KW"/>
</dbReference>
<dbReference type="Pfam" id="PF14622">
    <property type="entry name" value="Ribonucleas_3_3"/>
    <property type="match status" value="1"/>
</dbReference>
<keyword evidence="8" id="KW-0819">tRNA processing</keyword>
<dbReference type="SMART" id="SM00358">
    <property type="entry name" value="DSRM"/>
    <property type="match status" value="1"/>
</dbReference>
<proteinExistence type="inferred from homology"/>
<feature type="domain" description="RNase III" evidence="10">
    <location>
        <begin position="7"/>
        <end position="135"/>
    </location>
</feature>
<dbReference type="GO" id="GO:0003725">
    <property type="term" value="F:double-stranded RNA binding"/>
    <property type="evidence" value="ECO:0007669"/>
    <property type="project" value="TreeGrafter"/>
</dbReference>
<dbReference type="KEGG" id="mfel:JPM2_1400"/>
<reference evidence="11 12" key="1">
    <citation type="submission" date="2020-01" db="EMBL/GenBank/DDBJ databases">
        <title>Complete genome sequence of Mycoplasma felis strain Myco-2.</title>
        <authorList>
            <person name="Kinoshita Y."/>
            <person name="Niwa H."/>
            <person name="Uchida-Fujii E."/>
            <person name="Nukada T."/>
        </authorList>
    </citation>
    <scope>NUCLEOTIDE SEQUENCE [LARGE SCALE GENOMIC DNA]</scope>
    <source>
        <strain evidence="11 12">Myco-2</strain>
    </source>
</reference>
<keyword evidence="6 8" id="KW-0378">Hydrolase</keyword>
<dbReference type="Proteomes" id="UP000464317">
    <property type="component" value="Chromosome"/>
</dbReference>
<dbReference type="GO" id="GO:0006364">
    <property type="term" value="P:rRNA processing"/>
    <property type="evidence" value="ECO:0007669"/>
    <property type="project" value="UniProtKB-UniRule"/>
</dbReference>
<evidence type="ECO:0000256" key="7">
    <source>
        <dbReference type="ARBA" id="ARBA00022884"/>
    </source>
</evidence>
<comment type="subcellular location">
    <subcellularLocation>
        <location evidence="8">Cytoplasm</location>
    </subcellularLocation>
</comment>
<dbReference type="CDD" id="cd00593">
    <property type="entry name" value="RIBOc"/>
    <property type="match status" value="1"/>
</dbReference>